<name>A0A699XB99_TANCI</name>
<sequence length="80" mass="8467">GRQAAAQPGTHRSHAAEHHGRAYRTARIPPACQPQAFAAGAPDHSGRVGAGAGVHPYQARRQPPGRIPGQARPERRGDPR</sequence>
<protein>
    <submittedName>
        <fullName evidence="2">Uncharacterized protein</fullName>
    </submittedName>
</protein>
<dbReference type="EMBL" id="BKCJ011799541">
    <property type="protein sequence ID" value="GFD53874.1"/>
    <property type="molecule type" value="Genomic_DNA"/>
</dbReference>
<organism evidence="2">
    <name type="scientific">Tanacetum cinerariifolium</name>
    <name type="common">Dalmatian daisy</name>
    <name type="synonym">Chrysanthemum cinerariifolium</name>
    <dbReference type="NCBI Taxonomy" id="118510"/>
    <lineage>
        <taxon>Eukaryota</taxon>
        <taxon>Viridiplantae</taxon>
        <taxon>Streptophyta</taxon>
        <taxon>Embryophyta</taxon>
        <taxon>Tracheophyta</taxon>
        <taxon>Spermatophyta</taxon>
        <taxon>Magnoliopsida</taxon>
        <taxon>eudicotyledons</taxon>
        <taxon>Gunneridae</taxon>
        <taxon>Pentapetalae</taxon>
        <taxon>asterids</taxon>
        <taxon>campanulids</taxon>
        <taxon>Asterales</taxon>
        <taxon>Asteraceae</taxon>
        <taxon>Asteroideae</taxon>
        <taxon>Anthemideae</taxon>
        <taxon>Anthemidinae</taxon>
        <taxon>Tanacetum</taxon>
    </lineage>
</organism>
<dbReference type="AlphaFoldDB" id="A0A699XB99"/>
<reference evidence="2" key="1">
    <citation type="journal article" date="2019" name="Sci. Rep.">
        <title>Draft genome of Tanacetum cinerariifolium, the natural source of mosquito coil.</title>
        <authorList>
            <person name="Yamashiro T."/>
            <person name="Shiraishi A."/>
            <person name="Satake H."/>
            <person name="Nakayama K."/>
        </authorList>
    </citation>
    <scope>NUCLEOTIDE SEQUENCE</scope>
</reference>
<evidence type="ECO:0000313" key="2">
    <source>
        <dbReference type="EMBL" id="GFD53874.1"/>
    </source>
</evidence>
<comment type="caution">
    <text evidence="2">The sequence shown here is derived from an EMBL/GenBank/DDBJ whole genome shotgun (WGS) entry which is preliminary data.</text>
</comment>
<feature type="region of interest" description="Disordered" evidence="1">
    <location>
        <begin position="1"/>
        <end position="80"/>
    </location>
</feature>
<gene>
    <name evidence="2" type="ORF">Tci_925843</name>
</gene>
<evidence type="ECO:0000256" key="1">
    <source>
        <dbReference type="SAM" id="MobiDB-lite"/>
    </source>
</evidence>
<proteinExistence type="predicted"/>
<accession>A0A699XB99</accession>
<feature type="non-terminal residue" evidence="2">
    <location>
        <position position="1"/>
    </location>
</feature>